<organism evidence="3 4">
    <name type="scientific">Tuber aestivum</name>
    <name type="common">summer truffle</name>
    <dbReference type="NCBI Taxonomy" id="59557"/>
    <lineage>
        <taxon>Eukaryota</taxon>
        <taxon>Fungi</taxon>
        <taxon>Dikarya</taxon>
        <taxon>Ascomycota</taxon>
        <taxon>Pezizomycotina</taxon>
        <taxon>Pezizomycetes</taxon>
        <taxon>Pezizales</taxon>
        <taxon>Tuberaceae</taxon>
        <taxon>Tuber</taxon>
    </lineage>
</organism>
<keyword evidence="2" id="KW-0472">Membrane</keyword>
<evidence type="ECO:0000313" key="4">
    <source>
        <dbReference type="Proteomes" id="UP001412239"/>
    </source>
</evidence>
<dbReference type="InterPro" id="IPR029058">
    <property type="entry name" value="AB_hydrolase_fold"/>
</dbReference>
<dbReference type="EMBL" id="LN891037">
    <property type="protein sequence ID" value="CUS10898.1"/>
    <property type="molecule type" value="Genomic_DNA"/>
</dbReference>
<feature type="non-terminal residue" evidence="3">
    <location>
        <position position="479"/>
    </location>
</feature>
<accession>A0A292PW92</accession>
<proteinExistence type="predicted"/>
<reference evidence="3" key="1">
    <citation type="submission" date="2015-10" db="EMBL/GenBank/DDBJ databases">
        <authorList>
            <person name="Regsiter A."/>
            <person name="william w."/>
        </authorList>
    </citation>
    <scope>NUCLEOTIDE SEQUENCE</scope>
    <source>
        <strain evidence="3">Montdore</strain>
    </source>
</reference>
<keyword evidence="2" id="KW-0812">Transmembrane</keyword>
<keyword evidence="2" id="KW-1133">Transmembrane helix</keyword>
<evidence type="ECO:0000256" key="2">
    <source>
        <dbReference type="SAM" id="Phobius"/>
    </source>
</evidence>
<feature type="region of interest" description="Disordered" evidence="1">
    <location>
        <begin position="384"/>
        <end position="406"/>
    </location>
</feature>
<dbReference type="PANTHER" id="PTHR42044">
    <property type="entry name" value="DUF676 DOMAIN-CONTAINING PROTEIN-RELATED"/>
    <property type="match status" value="1"/>
</dbReference>
<dbReference type="AlphaFoldDB" id="A0A292PW92"/>
<sequence length="479" mass="53745">MVHSSRRVPTLPLWQPKTLFSANQTVSYLPSQTTPDSNTSSLNFRSGPWKLLVTDIKLVATLLLWVPHIFLPWRSTNPYSELYPSWKNMRDLGLHIVLGLIGSVWLIIVIPVWIAAPGLGFALFMLFYCALTSLFCVPLDYGPRVVQSRIQHVSGREIRDGENWVFVNGVAAGNHWLQANVDMISEIFGRPVTGIHNRTYGTVFDLLECLIQRCFSYATKDTRVLYDHLKSVLLDNNIQTCVVIAHSQGGIILSTALDSLFADIPSGAFEKLEIYTFGCAANHFNNPIRFVPSQPQTPSPADPPAPEERLIKHIEHYCNEHDFVARLGALHFSKDKPSNRFVGKVFENKGHGGHLLNQHYLGRMFANDGSDFLDMVVEVKEDKAAQSAHAPDEEITQEELRSSRSWPPARTEFRMASVGVPKDLGQMRTLGRSIAVPTPSTGWDFVAGPRVRVSAESQSGRTVRELSRLWRYKDGRSPD</sequence>
<evidence type="ECO:0000256" key="1">
    <source>
        <dbReference type="SAM" id="MobiDB-lite"/>
    </source>
</evidence>
<evidence type="ECO:0008006" key="5">
    <source>
        <dbReference type="Google" id="ProtNLM"/>
    </source>
</evidence>
<gene>
    <name evidence="3" type="ORF">GSTUAT00005040001</name>
</gene>
<evidence type="ECO:0000313" key="3">
    <source>
        <dbReference type="EMBL" id="CUS10898.1"/>
    </source>
</evidence>
<dbReference type="Proteomes" id="UP001412239">
    <property type="component" value="Unassembled WGS sequence"/>
</dbReference>
<dbReference type="PANTHER" id="PTHR42044:SF2">
    <property type="entry name" value="DUF676 DOMAIN-CONTAINING PROTEIN"/>
    <property type="match status" value="1"/>
</dbReference>
<feature type="transmembrane region" description="Helical" evidence="2">
    <location>
        <begin position="92"/>
        <end position="114"/>
    </location>
</feature>
<dbReference type="SUPFAM" id="SSF53474">
    <property type="entry name" value="alpha/beta-Hydrolases"/>
    <property type="match status" value="1"/>
</dbReference>
<feature type="transmembrane region" description="Helical" evidence="2">
    <location>
        <begin position="120"/>
        <end position="141"/>
    </location>
</feature>
<name>A0A292PW92_9PEZI</name>
<protein>
    <recommendedName>
        <fullName evidence="5">DUF676 domain-containing protein</fullName>
    </recommendedName>
</protein>
<keyword evidence="4" id="KW-1185">Reference proteome</keyword>